<dbReference type="Gene3D" id="2.120.10.30">
    <property type="entry name" value="TolB, C-terminal domain"/>
    <property type="match status" value="1"/>
</dbReference>
<dbReference type="CDD" id="cd19757">
    <property type="entry name" value="Bbox1"/>
    <property type="match status" value="2"/>
</dbReference>
<dbReference type="InterPro" id="IPR000315">
    <property type="entry name" value="Znf_B-box"/>
</dbReference>
<gene>
    <name evidence="5" type="ORF">MCOR_51924</name>
</gene>
<dbReference type="PROSITE" id="PS50119">
    <property type="entry name" value="ZF_BBOX"/>
    <property type="match status" value="1"/>
</dbReference>
<protein>
    <recommendedName>
        <fullName evidence="4">B box-type domain-containing protein</fullName>
    </recommendedName>
</protein>
<evidence type="ECO:0000256" key="3">
    <source>
        <dbReference type="PROSITE-ProRule" id="PRU00504"/>
    </source>
</evidence>
<dbReference type="SUPFAM" id="SSF63825">
    <property type="entry name" value="YWTD domain"/>
    <property type="match status" value="1"/>
</dbReference>
<keyword evidence="2" id="KW-0863">Zinc-finger</keyword>
<dbReference type="SMART" id="SM00336">
    <property type="entry name" value="BBOX"/>
    <property type="match status" value="2"/>
</dbReference>
<evidence type="ECO:0000259" key="4">
    <source>
        <dbReference type="PROSITE" id="PS50119"/>
    </source>
</evidence>
<dbReference type="AlphaFoldDB" id="A0A6J8EH02"/>
<dbReference type="Gene3D" id="3.30.160.60">
    <property type="entry name" value="Classic Zinc Finger"/>
    <property type="match status" value="1"/>
</dbReference>
<dbReference type="PROSITE" id="PS51125">
    <property type="entry name" value="NHL"/>
    <property type="match status" value="1"/>
</dbReference>
<dbReference type="InterPro" id="IPR011042">
    <property type="entry name" value="6-blade_b-propeller_TolB-like"/>
</dbReference>
<dbReference type="OrthoDB" id="6071863at2759"/>
<reference evidence="5 6" key="1">
    <citation type="submission" date="2020-06" db="EMBL/GenBank/DDBJ databases">
        <authorList>
            <person name="Li R."/>
            <person name="Bekaert M."/>
        </authorList>
    </citation>
    <scope>NUCLEOTIDE SEQUENCE [LARGE SCALE GENOMIC DNA]</scope>
    <source>
        <strain evidence="6">wild</strain>
    </source>
</reference>
<keyword evidence="2" id="KW-0862">Zinc</keyword>
<dbReference type="Proteomes" id="UP000507470">
    <property type="component" value="Unassembled WGS sequence"/>
</dbReference>
<name>A0A6J8EH02_MYTCO</name>
<evidence type="ECO:0000313" key="6">
    <source>
        <dbReference type="Proteomes" id="UP000507470"/>
    </source>
</evidence>
<dbReference type="InterPro" id="IPR001258">
    <property type="entry name" value="NHL_repeat"/>
</dbReference>
<evidence type="ECO:0000256" key="1">
    <source>
        <dbReference type="ARBA" id="ARBA00022737"/>
    </source>
</evidence>
<keyword evidence="2" id="KW-0479">Metal-binding</keyword>
<proteinExistence type="predicted"/>
<evidence type="ECO:0000256" key="2">
    <source>
        <dbReference type="PROSITE-ProRule" id="PRU00024"/>
    </source>
</evidence>
<feature type="repeat" description="NHL" evidence="3">
    <location>
        <begin position="163"/>
        <end position="206"/>
    </location>
</feature>
<keyword evidence="6" id="KW-1185">Reference proteome</keyword>
<dbReference type="EMBL" id="CACVKT020009046">
    <property type="protein sequence ID" value="CAC5419608.1"/>
    <property type="molecule type" value="Genomic_DNA"/>
</dbReference>
<feature type="domain" description="B box-type" evidence="4">
    <location>
        <begin position="8"/>
        <end position="56"/>
    </location>
</feature>
<keyword evidence="1" id="KW-0677">Repeat</keyword>
<accession>A0A6J8EH02</accession>
<sequence>MKIEIWQQFQKVCDGCDELTETLEVFCANCDQAFCHECTLYHRKLKSTRSHTLVDASHDITDYNVSSVNANCGNDCGEPAVSLCIDCKQLLCTNCTNKHSSLKATKHHIAIAAKQLPIDETISVVSDRQSVGADRRSLAYTQQRDDPFQAQVQDNGPFMGQFANELMSSAPADKEVTRVRGIAILSDGKIVVADYKNRSLKVFKRDLKFEMARELKDDPRGISSTPNDLIAVTIADKKEIRIFRIDNKIRTYKTFKVKEKPYSIAYHKEHFAVESGEGEDGAIRIYELGGKELFVIPGNTRSFGQFTGNTIRLALDFVKKIVFVVDIVNESIHSVDFKGNLCWSVKVKSPRGIVMFNNILFVASSEVNRIYQMNTTDGLIYHLLDQDNRVKRPRYLAYQPELMILAAEIDGNHVKLYNISKR</sequence>
<organism evidence="5 6">
    <name type="scientific">Mytilus coruscus</name>
    <name type="common">Sea mussel</name>
    <dbReference type="NCBI Taxonomy" id="42192"/>
    <lineage>
        <taxon>Eukaryota</taxon>
        <taxon>Metazoa</taxon>
        <taxon>Spiralia</taxon>
        <taxon>Lophotrochozoa</taxon>
        <taxon>Mollusca</taxon>
        <taxon>Bivalvia</taxon>
        <taxon>Autobranchia</taxon>
        <taxon>Pteriomorphia</taxon>
        <taxon>Mytilida</taxon>
        <taxon>Mytiloidea</taxon>
        <taxon>Mytilidae</taxon>
        <taxon>Mytilinae</taxon>
        <taxon>Mytilus</taxon>
    </lineage>
</organism>
<evidence type="ECO:0000313" key="5">
    <source>
        <dbReference type="EMBL" id="CAC5419608.1"/>
    </source>
</evidence>
<dbReference type="Pfam" id="PF01436">
    <property type="entry name" value="NHL"/>
    <property type="match status" value="1"/>
</dbReference>
<dbReference type="GO" id="GO:0008270">
    <property type="term" value="F:zinc ion binding"/>
    <property type="evidence" value="ECO:0007669"/>
    <property type="project" value="UniProtKB-KW"/>
</dbReference>